<sequence>MHSIMSMSPECTIFPFKSLNFIGLYIKRLLSDIKLTDLMKNGLVFGLWVILLLGALSFVAEDPLGERILQALHQFHQQYPQEKVYVQLDKDYYAAGETIWFKAYVTLNRTPTPLSTNLYVELINARGEIVKRDILPIEHGGAAGDFELSEQTPPGAYRIRAYTAWMLNFDHAFLFHKDIRIFPALARGQSIPDSLVQQAASVHASTQLHYSVKFLPEGGDLVVGLPSVVAFAAVDENGLPINVDGKVIDDQGHQVATIHSVHDGMGSFTLTPQPGRLYRAVFTQSNGAVQSFDLPKAQPEGIVLHVLNSYTVPSRIFFNVLRSEQHKERYNHLKIVAQMEEVPIFMADINFDEGLSGGMIPTDRLPSGVLHITVFDTTATPLAERLVFVRQPDELHVKLTTDELHNNPRSLNLWQLSAPDAVNGHFSISITDADALLSFPDENNILSYTLLNSDIKGYIYHPGWYFRNTDTATLKALDLVMLTHGWRRFVWEKILQNQFPTIRYPAENANLVIKGQAYAMNGGSVNMIIRVPADTQTFFVSAPVNNLGEFMVTGLKFHDTAQVFFQGQTGKDQYSSENIHLSGSFTDNLAQIPLESPLYPPVIRDKQQLIQFLTAANERNRINRMMISRSILLQSVTITGEKKTAAQKLDEEYTSGMFRGGDAVSFDLTQEHAAYLNIFQYLQGRVAGLSITGDPNDPVITWRGGRPALYLDEMPVDAQTLSSINVNDIALVKVFRPPFMGGFNGANGAIAVYTKKGGGSSTTGGLARDKKVGYTLVKQFYSPDYGVTNSNNDLPDQRITLYWNPDLLSDSLNGPARIRFYNNDFTRRYHVVIEGMDDRGRIGRLDTVLSVGP</sequence>
<keyword evidence="1" id="KW-1133">Transmembrane helix</keyword>
<dbReference type="Gene3D" id="2.170.130.10">
    <property type="entry name" value="TonB-dependent receptor, plug domain"/>
    <property type="match status" value="1"/>
</dbReference>
<evidence type="ECO:0000256" key="1">
    <source>
        <dbReference type="SAM" id="Phobius"/>
    </source>
</evidence>
<comment type="caution">
    <text evidence="3">The sequence shown here is derived from an EMBL/GenBank/DDBJ whole genome shotgun (WGS) entry which is preliminary data.</text>
</comment>
<dbReference type="Pfam" id="PF01835">
    <property type="entry name" value="MG2"/>
    <property type="match status" value="1"/>
</dbReference>
<name>A0A2M9CU14_9BACT</name>
<dbReference type="SUPFAM" id="SSF56935">
    <property type="entry name" value="Porins"/>
    <property type="match status" value="1"/>
</dbReference>
<dbReference type="Proteomes" id="UP000230000">
    <property type="component" value="Unassembled WGS sequence"/>
</dbReference>
<proteinExistence type="predicted"/>
<dbReference type="AlphaFoldDB" id="A0A2M9CU14"/>
<organism evidence="3 4">
    <name type="scientific">Thermoflavifilum aggregans</name>
    <dbReference type="NCBI Taxonomy" id="454188"/>
    <lineage>
        <taxon>Bacteria</taxon>
        <taxon>Pseudomonadati</taxon>
        <taxon>Bacteroidota</taxon>
        <taxon>Chitinophagia</taxon>
        <taxon>Chitinophagales</taxon>
        <taxon>Chitinophagaceae</taxon>
        <taxon>Thermoflavifilum</taxon>
    </lineage>
</organism>
<keyword evidence="4" id="KW-1185">Reference proteome</keyword>
<feature type="domain" description="Macroglobulin" evidence="2">
    <location>
        <begin position="83"/>
        <end position="161"/>
    </location>
</feature>
<evidence type="ECO:0000313" key="3">
    <source>
        <dbReference type="EMBL" id="PJJ75406.1"/>
    </source>
</evidence>
<evidence type="ECO:0000259" key="2">
    <source>
        <dbReference type="Pfam" id="PF01835"/>
    </source>
</evidence>
<dbReference type="InterPro" id="IPR037066">
    <property type="entry name" value="Plug_dom_sf"/>
</dbReference>
<protein>
    <submittedName>
        <fullName evidence="3">MG2 domain-containing protein</fullName>
    </submittedName>
</protein>
<keyword evidence="1" id="KW-0812">Transmembrane</keyword>
<keyword evidence="1" id="KW-0472">Membrane</keyword>
<dbReference type="Gene3D" id="2.60.40.1930">
    <property type="match status" value="1"/>
</dbReference>
<accession>A0A2M9CU14</accession>
<evidence type="ECO:0000313" key="4">
    <source>
        <dbReference type="Proteomes" id="UP000230000"/>
    </source>
</evidence>
<dbReference type="EMBL" id="PGFG01000001">
    <property type="protein sequence ID" value="PJJ75406.1"/>
    <property type="molecule type" value="Genomic_DNA"/>
</dbReference>
<reference evidence="3 4" key="1">
    <citation type="submission" date="2017-11" db="EMBL/GenBank/DDBJ databases">
        <title>Genomic Encyclopedia of Archaeal and Bacterial Type Strains, Phase II (KMG-II): From Individual Species to Whole Genera.</title>
        <authorList>
            <person name="Goeker M."/>
        </authorList>
    </citation>
    <scope>NUCLEOTIDE SEQUENCE [LARGE SCALE GENOMIC DNA]</scope>
    <source>
        <strain evidence="3 4">DSM 27268</strain>
    </source>
</reference>
<feature type="transmembrane region" description="Helical" evidence="1">
    <location>
        <begin position="42"/>
        <end position="60"/>
    </location>
</feature>
<dbReference type="GO" id="GO:0004866">
    <property type="term" value="F:endopeptidase inhibitor activity"/>
    <property type="evidence" value="ECO:0007669"/>
    <property type="project" value="InterPro"/>
</dbReference>
<gene>
    <name evidence="3" type="ORF">BXY57_0982</name>
</gene>
<dbReference type="InterPro" id="IPR002890">
    <property type="entry name" value="MG2"/>
</dbReference>